<organism evidence="2">
    <name type="scientific">viral metagenome</name>
    <dbReference type="NCBI Taxonomy" id="1070528"/>
    <lineage>
        <taxon>unclassified sequences</taxon>
        <taxon>metagenomes</taxon>
        <taxon>organismal metagenomes</taxon>
    </lineage>
</organism>
<evidence type="ECO:0000313" key="2">
    <source>
        <dbReference type="EMBL" id="QHT86420.1"/>
    </source>
</evidence>
<feature type="coiled-coil region" evidence="1">
    <location>
        <begin position="85"/>
        <end position="155"/>
    </location>
</feature>
<evidence type="ECO:0000256" key="1">
    <source>
        <dbReference type="SAM" id="Coils"/>
    </source>
</evidence>
<keyword evidence="1" id="KW-0175">Coiled coil</keyword>
<sequence>MSMELRKKLMRDWRFSSGYNMDMYTQAVLNMEDIEYLYFTNFLLLLYRNNGKICDELVNKYLLTDIDHRPQLRLVEKEKRSARADADAREEIKKMEEDEKILEDNERRRLEDKKRKLEDEKKKLEDEKKKLEDEKKKLEDERRLSNERRLEKERLQMIENFINLTACELDPSSSSNQLLLFADSDQLGQQFCVYTPHSV</sequence>
<reference evidence="2" key="1">
    <citation type="journal article" date="2020" name="Nature">
        <title>Giant virus diversity and host interactions through global metagenomics.</title>
        <authorList>
            <person name="Schulz F."/>
            <person name="Roux S."/>
            <person name="Paez-Espino D."/>
            <person name="Jungbluth S."/>
            <person name="Walsh D.A."/>
            <person name="Denef V.J."/>
            <person name="McMahon K.D."/>
            <person name="Konstantinidis K.T."/>
            <person name="Eloe-Fadrosh E.A."/>
            <person name="Kyrpides N.C."/>
            <person name="Woyke T."/>
        </authorList>
    </citation>
    <scope>NUCLEOTIDE SEQUENCE</scope>
    <source>
        <strain evidence="2">GVMAG-M-3300023184-186</strain>
    </source>
</reference>
<proteinExistence type="predicted"/>
<dbReference type="EMBL" id="MN740068">
    <property type="protein sequence ID" value="QHT86420.1"/>
    <property type="molecule type" value="Genomic_DNA"/>
</dbReference>
<name>A0A6C0I1C2_9ZZZZ</name>
<accession>A0A6C0I1C2</accession>
<dbReference type="AlphaFoldDB" id="A0A6C0I1C2"/>
<protein>
    <submittedName>
        <fullName evidence="2">Uncharacterized protein</fullName>
    </submittedName>
</protein>